<dbReference type="GO" id="GO:0016758">
    <property type="term" value="F:hexosyltransferase activity"/>
    <property type="evidence" value="ECO:0007669"/>
    <property type="project" value="UniProtKB-ARBA"/>
</dbReference>
<evidence type="ECO:0000259" key="1">
    <source>
        <dbReference type="Pfam" id="PF00535"/>
    </source>
</evidence>
<keyword evidence="2" id="KW-0808">Transferase</keyword>
<evidence type="ECO:0000313" key="3">
    <source>
        <dbReference type="Proteomes" id="UP000315825"/>
    </source>
</evidence>
<dbReference type="Proteomes" id="UP000315825">
    <property type="component" value="Unassembled WGS sequence"/>
</dbReference>
<name>A0A520MZH4_9GAMM</name>
<feature type="domain" description="Glycosyltransferase 2-like" evidence="1">
    <location>
        <begin position="8"/>
        <end position="160"/>
    </location>
</feature>
<dbReference type="EMBL" id="SHBE01000003">
    <property type="protein sequence ID" value="RZO26621.1"/>
    <property type="molecule type" value="Genomic_DNA"/>
</dbReference>
<organism evidence="2 3">
    <name type="scientific">SAR86 cluster bacterium</name>
    <dbReference type="NCBI Taxonomy" id="2030880"/>
    <lineage>
        <taxon>Bacteria</taxon>
        <taxon>Pseudomonadati</taxon>
        <taxon>Pseudomonadota</taxon>
        <taxon>Gammaproteobacteria</taxon>
        <taxon>SAR86 cluster</taxon>
    </lineage>
</organism>
<dbReference type="AlphaFoldDB" id="A0A520MZH4"/>
<proteinExistence type="predicted"/>
<sequence>MDSKPKITVIMSVFNGSKFLAESIQSILDQTFKEFEFIIINDGSTDNSLDIIRSFESADSRIKVISKLNEGLAKSLNTAISISKGEYIARMDADDISYKNRLEKQYEFMQKNKSIDLCGCSMDIIDELGNVTSEKIQASNNHEILKKRFFQSPILHITFFGKKLFFLKNNGYREEFKYAQDYDLVMRGIDAGAKICNIKHKLVQYRDYKQKIEPEKFIQQFRMTELIVKLSREREQFGKEVSTLDSKILSIFKVNNFDIFITKIFLSTYFLKNSFQNRILKRIVNLFAFALNGDLRRLLIRDFRAYKL</sequence>
<dbReference type="InterPro" id="IPR029044">
    <property type="entry name" value="Nucleotide-diphossugar_trans"/>
</dbReference>
<dbReference type="InterPro" id="IPR001173">
    <property type="entry name" value="Glyco_trans_2-like"/>
</dbReference>
<dbReference type="SUPFAM" id="SSF53448">
    <property type="entry name" value="Nucleotide-diphospho-sugar transferases"/>
    <property type="match status" value="1"/>
</dbReference>
<reference evidence="2 3" key="1">
    <citation type="submission" date="2019-02" db="EMBL/GenBank/DDBJ databases">
        <title>Prokaryotic population dynamics and viral predation in marine succession experiment using metagenomics: the confinement effect.</title>
        <authorList>
            <person name="Haro-Moreno J.M."/>
            <person name="Rodriguez-Valera F."/>
            <person name="Lopez-Perez M."/>
        </authorList>
    </citation>
    <scope>NUCLEOTIDE SEQUENCE [LARGE SCALE GENOMIC DNA]</scope>
    <source>
        <strain evidence="2">MED-G159</strain>
    </source>
</reference>
<evidence type="ECO:0000313" key="2">
    <source>
        <dbReference type="EMBL" id="RZO26621.1"/>
    </source>
</evidence>
<dbReference type="Pfam" id="PF00535">
    <property type="entry name" value="Glycos_transf_2"/>
    <property type="match status" value="1"/>
</dbReference>
<dbReference type="Gene3D" id="3.90.550.10">
    <property type="entry name" value="Spore Coat Polysaccharide Biosynthesis Protein SpsA, Chain A"/>
    <property type="match status" value="1"/>
</dbReference>
<gene>
    <name evidence="2" type="ORF">EVA92_02430</name>
</gene>
<protein>
    <submittedName>
        <fullName evidence="2">Glycosyltransferase</fullName>
    </submittedName>
</protein>
<comment type="caution">
    <text evidence="2">The sequence shown here is derived from an EMBL/GenBank/DDBJ whole genome shotgun (WGS) entry which is preliminary data.</text>
</comment>
<dbReference type="PANTHER" id="PTHR22916">
    <property type="entry name" value="GLYCOSYLTRANSFERASE"/>
    <property type="match status" value="1"/>
</dbReference>
<accession>A0A520MZH4</accession>
<dbReference type="PANTHER" id="PTHR22916:SF3">
    <property type="entry name" value="UDP-GLCNAC:BETAGAL BETA-1,3-N-ACETYLGLUCOSAMINYLTRANSFERASE-LIKE PROTEIN 1"/>
    <property type="match status" value="1"/>
</dbReference>